<reference evidence="2" key="1">
    <citation type="journal article" date="2023" name="G3 (Bethesda)">
        <title>Genome assembly and association tests identify interacting loci associated with vigor, precocity, and sex in interspecific pistachio rootstocks.</title>
        <authorList>
            <person name="Palmer W."/>
            <person name="Jacygrad E."/>
            <person name="Sagayaradj S."/>
            <person name="Cavanaugh K."/>
            <person name="Han R."/>
            <person name="Bertier L."/>
            <person name="Beede B."/>
            <person name="Kafkas S."/>
            <person name="Golino D."/>
            <person name="Preece J."/>
            <person name="Michelmore R."/>
        </authorList>
    </citation>
    <scope>NUCLEOTIDE SEQUENCE [LARGE SCALE GENOMIC DNA]</scope>
</reference>
<dbReference type="EMBL" id="CM047749">
    <property type="protein sequence ID" value="KAJ0010535.1"/>
    <property type="molecule type" value="Genomic_DNA"/>
</dbReference>
<name>A0ACC0X633_9ROSI</name>
<gene>
    <name evidence="1" type="ORF">Pint_34583</name>
</gene>
<organism evidence="1 2">
    <name type="scientific">Pistacia integerrima</name>
    <dbReference type="NCBI Taxonomy" id="434235"/>
    <lineage>
        <taxon>Eukaryota</taxon>
        <taxon>Viridiplantae</taxon>
        <taxon>Streptophyta</taxon>
        <taxon>Embryophyta</taxon>
        <taxon>Tracheophyta</taxon>
        <taxon>Spermatophyta</taxon>
        <taxon>Magnoliopsida</taxon>
        <taxon>eudicotyledons</taxon>
        <taxon>Gunneridae</taxon>
        <taxon>Pentapetalae</taxon>
        <taxon>rosids</taxon>
        <taxon>malvids</taxon>
        <taxon>Sapindales</taxon>
        <taxon>Anacardiaceae</taxon>
        <taxon>Pistacia</taxon>
    </lineage>
</organism>
<proteinExistence type="predicted"/>
<evidence type="ECO:0000313" key="1">
    <source>
        <dbReference type="EMBL" id="KAJ0010535.1"/>
    </source>
</evidence>
<accession>A0ACC0X633</accession>
<comment type="caution">
    <text evidence="1">The sequence shown here is derived from an EMBL/GenBank/DDBJ whole genome shotgun (WGS) entry which is preliminary data.</text>
</comment>
<dbReference type="Proteomes" id="UP001163603">
    <property type="component" value="Chromosome 14"/>
</dbReference>
<keyword evidence="2" id="KW-1185">Reference proteome</keyword>
<protein>
    <submittedName>
        <fullName evidence="1">Uncharacterized protein</fullName>
    </submittedName>
</protein>
<evidence type="ECO:0000313" key="2">
    <source>
        <dbReference type="Proteomes" id="UP001163603"/>
    </source>
</evidence>
<sequence length="284" mass="31960">MPNTHLPTLMFEAMQQQQPFESPDQCHQSGLDASPNVVGDAPLTIPGEIIKAASDFKGAANVSDQGFLDESEDNDQKNFTVQHSIANPDLQLPESAEKKVKTTPSLPFFLFLYPIAYPCGDESPTLLVGCSLNLLWIVSADFLSVPLDRRWIELRKERKRQSNRESAKRSRMRKQVQSIHSWLDSNSSFGFQEEIKILQAQMQEVKAQSSMLKDKLLSLAEECEKLKDENKSLMVEIKQMDKPDAFSQFLQLLNGEINISKLIPSLEYSTPHQSSDSSPSNSKD</sequence>